<dbReference type="Proteomes" id="UP001149074">
    <property type="component" value="Unassembled WGS sequence"/>
</dbReference>
<dbReference type="NCBIfam" id="TIGR03296">
    <property type="entry name" value="M6dom_TIGR03296"/>
    <property type="match status" value="1"/>
</dbReference>
<accession>A0A9W9G2E3</accession>
<comment type="caution">
    <text evidence="2">The sequence shown here is derived from an EMBL/GenBank/DDBJ whole genome shotgun (WGS) entry which is preliminary data.</text>
</comment>
<dbReference type="PANTHER" id="PTHR41775">
    <property type="entry name" value="SECRETED PROTEIN-RELATED"/>
    <property type="match status" value="1"/>
</dbReference>
<proteinExistence type="predicted"/>
<keyword evidence="3" id="KW-1185">Reference proteome</keyword>
<evidence type="ECO:0000313" key="3">
    <source>
        <dbReference type="Proteomes" id="UP001149074"/>
    </source>
</evidence>
<dbReference type="RefSeq" id="XP_056478460.1">
    <property type="nucleotide sequence ID" value="XM_056613419.1"/>
</dbReference>
<protein>
    <recommendedName>
        <fullName evidence="1">Peptidase M6-like domain-containing protein</fullName>
    </recommendedName>
</protein>
<dbReference type="PANTHER" id="PTHR41775:SF1">
    <property type="entry name" value="PEPTIDASE M6-LIKE DOMAIN-CONTAINING PROTEIN"/>
    <property type="match status" value="1"/>
</dbReference>
<name>A0A9W9G2E3_9EURO</name>
<dbReference type="AlphaFoldDB" id="A0A9W9G2E3"/>
<dbReference type="SUPFAM" id="SSF55486">
    <property type="entry name" value="Metalloproteases ('zincins'), catalytic domain"/>
    <property type="match status" value="1"/>
</dbReference>
<dbReference type="EMBL" id="JAPQKI010000002">
    <property type="protein sequence ID" value="KAJ5110390.1"/>
    <property type="molecule type" value="Genomic_DNA"/>
</dbReference>
<gene>
    <name evidence="2" type="ORF">N7532_000925</name>
</gene>
<sequence>MTSGHECDDSRPCPVPPHPDLLARLRYEPNSVTAPSITTQIPGRPSFSARTGTRTGLNDGCIFPESHFETAVSASRLSRAALERTPLRGTIRAAVVLVDFPDKKMGANAAQYFEDLFFSTGRINTGSVTEYYNEVSGGKISLSGEVVGPLRMPRKLSAYAHGDSGMTNATPNAQTMAADALDAVKGQVNFAPYDNDQNGYVDAFVVVHAGQGAEETGRKDDIWSLKWTLPAVTDVNGVNIFAFLTIPEDAKAGVAAHELGHLVFGWPDLYDIDWSSEGAGNWCLMAGGSWGGSPPGVKPCHPSAWCKETQGWVDKVVDTHLQSITLDAVEDRLQVHRLWKNGDNASQEYFLLENREPIGFDQSLPGFGLLVWHIDDSRDDNHDERHYKVGLMQADALNQLATRAGRGDPGDPFPGSTGNKSFTFISNPSSRSYAGQDSKVSITNISAPAPTMTMDIAV</sequence>
<dbReference type="GO" id="GO:0008233">
    <property type="term" value="F:peptidase activity"/>
    <property type="evidence" value="ECO:0007669"/>
    <property type="project" value="InterPro"/>
</dbReference>
<dbReference type="OrthoDB" id="9986966at2759"/>
<evidence type="ECO:0000313" key="2">
    <source>
        <dbReference type="EMBL" id="KAJ5110390.1"/>
    </source>
</evidence>
<feature type="domain" description="Peptidase M6-like" evidence="1">
    <location>
        <begin position="111"/>
        <end position="308"/>
    </location>
</feature>
<organism evidence="2 3">
    <name type="scientific">Penicillium argentinense</name>
    <dbReference type="NCBI Taxonomy" id="1131581"/>
    <lineage>
        <taxon>Eukaryota</taxon>
        <taxon>Fungi</taxon>
        <taxon>Dikarya</taxon>
        <taxon>Ascomycota</taxon>
        <taxon>Pezizomycotina</taxon>
        <taxon>Eurotiomycetes</taxon>
        <taxon>Eurotiomycetidae</taxon>
        <taxon>Eurotiales</taxon>
        <taxon>Aspergillaceae</taxon>
        <taxon>Penicillium</taxon>
    </lineage>
</organism>
<reference evidence="2" key="2">
    <citation type="journal article" date="2023" name="IMA Fungus">
        <title>Comparative genomic study of the Penicillium genus elucidates a diverse pangenome and 15 lateral gene transfer events.</title>
        <authorList>
            <person name="Petersen C."/>
            <person name="Sorensen T."/>
            <person name="Nielsen M.R."/>
            <person name="Sondergaard T.E."/>
            <person name="Sorensen J.L."/>
            <person name="Fitzpatrick D.A."/>
            <person name="Frisvad J.C."/>
            <person name="Nielsen K.L."/>
        </authorList>
    </citation>
    <scope>NUCLEOTIDE SEQUENCE</scope>
    <source>
        <strain evidence="2">IBT 30761</strain>
    </source>
</reference>
<evidence type="ECO:0000259" key="1">
    <source>
        <dbReference type="Pfam" id="PF05547"/>
    </source>
</evidence>
<reference evidence="2" key="1">
    <citation type="submission" date="2022-11" db="EMBL/GenBank/DDBJ databases">
        <authorList>
            <person name="Petersen C."/>
        </authorList>
    </citation>
    <scope>NUCLEOTIDE SEQUENCE</scope>
    <source>
        <strain evidence="2">IBT 30761</strain>
    </source>
</reference>
<dbReference type="Pfam" id="PF05547">
    <property type="entry name" value="Peptidase_M6"/>
    <property type="match status" value="1"/>
</dbReference>
<dbReference type="GeneID" id="81352398"/>
<dbReference type="InterPro" id="IPR008757">
    <property type="entry name" value="Peptidase_M6-like_domain"/>
</dbReference>
<dbReference type="GO" id="GO:0006508">
    <property type="term" value="P:proteolysis"/>
    <property type="evidence" value="ECO:0007669"/>
    <property type="project" value="InterPro"/>
</dbReference>